<feature type="region of interest" description="Disordered" evidence="1">
    <location>
        <begin position="72"/>
        <end position="91"/>
    </location>
</feature>
<feature type="region of interest" description="Disordered" evidence="1">
    <location>
        <begin position="36"/>
        <end position="63"/>
    </location>
</feature>
<keyword evidence="2" id="KW-1133">Transmembrane helix</keyword>
<keyword evidence="2" id="KW-0472">Membrane</keyword>
<dbReference type="EC" id="3.1.11.1" evidence="3"/>
<evidence type="ECO:0000256" key="1">
    <source>
        <dbReference type="SAM" id="MobiDB-lite"/>
    </source>
</evidence>
<evidence type="ECO:0000256" key="2">
    <source>
        <dbReference type="SAM" id="Phobius"/>
    </source>
</evidence>
<dbReference type="GO" id="GO:0008310">
    <property type="term" value="F:single-stranded DNA 3'-5' DNA exonuclease activity"/>
    <property type="evidence" value="ECO:0007669"/>
    <property type="project" value="UniProtKB-EC"/>
</dbReference>
<keyword evidence="2" id="KW-0812">Transmembrane</keyword>
<dbReference type="EMBL" id="JATAAI010000016">
    <property type="protein sequence ID" value="KAK1740161.1"/>
    <property type="molecule type" value="Genomic_DNA"/>
</dbReference>
<name>A0AAD8Y7H5_9STRA</name>
<feature type="compositionally biased region" description="Basic residues" evidence="1">
    <location>
        <begin position="78"/>
        <end position="88"/>
    </location>
</feature>
<keyword evidence="3" id="KW-0378">Hydrolase</keyword>
<feature type="transmembrane region" description="Helical" evidence="2">
    <location>
        <begin position="12"/>
        <end position="29"/>
    </location>
</feature>
<dbReference type="AlphaFoldDB" id="A0AAD8Y7H5"/>
<dbReference type="Proteomes" id="UP001224775">
    <property type="component" value="Unassembled WGS sequence"/>
</dbReference>
<evidence type="ECO:0000313" key="3">
    <source>
        <dbReference type="EMBL" id="KAK1740161.1"/>
    </source>
</evidence>
<keyword evidence="3" id="KW-0269">Exonuclease</keyword>
<accession>A0AAD8Y7H5</accession>
<comment type="caution">
    <text evidence="3">The sequence shown here is derived from an EMBL/GenBank/DDBJ whole genome shotgun (WGS) entry which is preliminary data.</text>
</comment>
<organism evidence="3 4">
    <name type="scientific">Skeletonema marinoi</name>
    <dbReference type="NCBI Taxonomy" id="267567"/>
    <lineage>
        <taxon>Eukaryota</taxon>
        <taxon>Sar</taxon>
        <taxon>Stramenopiles</taxon>
        <taxon>Ochrophyta</taxon>
        <taxon>Bacillariophyta</taxon>
        <taxon>Coscinodiscophyceae</taxon>
        <taxon>Thalassiosirophycidae</taxon>
        <taxon>Thalassiosirales</taxon>
        <taxon>Skeletonemataceae</taxon>
        <taxon>Skeletonema</taxon>
        <taxon>Skeletonema marinoi-dohrnii complex</taxon>
    </lineage>
</organism>
<proteinExistence type="predicted"/>
<evidence type="ECO:0000313" key="4">
    <source>
        <dbReference type="Proteomes" id="UP001224775"/>
    </source>
</evidence>
<keyword evidence="4" id="KW-1185">Reference proteome</keyword>
<protein>
    <submittedName>
        <fullName evidence="3">3'-5' exonuclease</fullName>
        <ecNumber evidence="3">3.1.11.1</ecNumber>
    </submittedName>
</protein>
<sequence length="397" mass="45697">MSPTNTTLKATALSIGATAAALGIIFLIHNRTFSKRKQQSKDDDDANKKEDEPTSPDSASFYNQLGISEEDLPSHIRRDIHKQRKRKSKEAMISMKTKMYDNIHMLDEDRESLCTISMKKANWYIRKNIAEWTSPKEGSELSKDKDAKCIRLLFTHNGANVDEHKKSSSEKLYLRSAKQNICVSCGSDGHHIRHYIVPYAYRSLLPDDYKSHMSHDIVILCPDCHVRCERSTKKRMKRMETDLRMKMVTTDGDDAFCSPVIEDAHLYHVRSCAIALVRWKDTIPEEKVEEYENEVRSYLADCCKTEAEKEMILAGNEPLTKVQLQKACSVKYRVKNPRYVPGSEVVVRSLNDDRKKIEEFIVDWRKHFMTVVVPKYMPTGWRVDNPVAKGSSFVLLV</sequence>
<keyword evidence="3" id="KW-0540">Nuclease</keyword>
<gene>
    <name evidence="3" type="ORF">QTG54_009111</name>
</gene>
<reference evidence="3" key="1">
    <citation type="submission" date="2023-06" db="EMBL/GenBank/DDBJ databases">
        <title>Survivors Of The Sea: Transcriptome response of Skeletonema marinoi to long-term dormancy.</title>
        <authorList>
            <person name="Pinder M.I.M."/>
            <person name="Kourtchenko O."/>
            <person name="Robertson E.K."/>
            <person name="Larsson T."/>
            <person name="Maumus F."/>
            <person name="Osuna-Cruz C.M."/>
            <person name="Vancaester E."/>
            <person name="Stenow R."/>
            <person name="Vandepoele K."/>
            <person name="Ploug H."/>
            <person name="Bruchert V."/>
            <person name="Godhe A."/>
            <person name="Topel M."/>
        </authorList>
    </citation>
    <scope>NUCLEOTIDE SEQUENCE</scope>
    <source>
        <strain evidence="3">R05AC</strain>
    </source>
</reference>